<dbReference type="Proteomes" id="UP000192266">
    <property type="component" value="Unassembled WGS sequence"/>
</dbReference>
<dbReference type="STRING" id="645990.SAMN00120144_0186"/>
<dbReference type="EMBL" id="FWWW01000091">
    <property type="protein sequence ID" value="SMB99420.1"/>
    <property type="molecule type" value="Genomic_DNA"/>
</dbReference>
<dbReference type="NCBIfam" id="NF041374">
    <property type="entry name" value="GDCCVxC"/>
    <property type="match status" value="1"/>
</dbReference>
<proteinExistence type="predicted"/>
<keyword evidence="2" id="KW-1185">Reference proteome</keyword>
<dbReference type="InterPro" id="IPR047677">
    <property type="entry name" value="GDCCVxC"/>
</dbReference>
<evidence type="ECO:0000313" key="2">
    <source>
        <dbReference type="Proteomes" id="UP000192266"/>
    </source>
</evidence>
<protein>
    <submittedName>
        <fullName evidence="1">Uncharacterized protein</fullName>
    </submittedName>
</protein>
<sequence length="98" mass="10816">MGGLLLSTGINFYLNKRYNMTCTTRNLPNEKSVKLHSQITCPACAHQKVEVMPTDACQWFYECEGCHTVLKPKAGDCCVYCSYGTIPCPPIQSGQACC</sequence>
<accession>A0A1W1W1R0</accession>
<name>A0A1W1W1R0_9BACT</name>
<gene>
    <name evidence="1" type="ORF">SAMN00120144_0186</name>
</gene>
<evidence type="ECO:0000313" key="1">
    <source>
        <dbReference type="EMBL" id="SMB99420.1"/>
    </source>
</evidence>
<dbReference type="AlphaFoldDB" id="A0A1W1W1R0"/>
<reference evidence="1 2" key="1">
    <citation type="submission" date="2017-04" db="EMBL/GenBank/DDBJ databases">
        <authorList>
            <person name="Afonso C.L."/>
            <person name="Miller P.J."/>
            <person name="Scott M.A."/>
            <person name="Spackman E."/>
            <person name="Goraichik I."/>
            <person name="Dimitrov K.M."/>
            <person name="Suarez D.L."/>
            <person name="Swayne D.E."/>
        </authorList>
    </citation>
    <scope>NUCLEOTIDE SEQUENCE [LARGE SCALE GENOMIC DNA]</scope>
    <source>
        <strain evidence="1 2">DSM 11622</strain>
    </source>
</reference>
<organism evidence="1 2">
    <name type="scientific">Hymenobacter roseosalivarius DSM 11622</name>
    <dbReference type="NCBI Taxonomy" id="645990"/>
    <lineage>
        <taxon>Bacteria</taxon>
        <taxon>Pseudomonadati</taxon>
        <taxon>Bacteroidota</taxon>
        <taxon>Cytophagia</taxon>
        <taxon>Cytophagales</taxon>
        <taxon>Hymenobacteraceae</taxon>
        <taxon>Hymenobacter</taxon>
    </lineage>
</organism>